<dbReference type="Pfam" id="PF12796">
    <property type="entry name" value="Ank_2"/>
    <property type="match status" value="1"/>
</dbReference>
<keyword evidence="2 3" id="KW-0040">ANK repeat</keyword>
<evidence type="ECO:0000256" key="2">
    <source>
        <dbReference type="ARBA" id="ARBA00023043"/>
    </source>
</evidence>
<keyword evidence="1" id="KW-0677">Repeat</keyword>
<gene>
    <name evidence="5" type="ORF">GSTENG00024769001</name>
</gene>
<proteinExistence type="predicted"/>
<organism evidence="5">
    <name type="scientific">Tetraodon nigroviridis</name>
    <name type="common">Spotted green pufferfish</name>
    <name type="synonym">Chelonodon nigroviridis</name>
    <dbReference type="NCBI Taxonomy" id="99883"/>
    <lineage>
        <taxon>Eukaryota</taxon>
        <taxon>Metazoa</taxon>
        <taxon>Chordata</taxon>
        <taxon>Craniata</taxon>
        <taxon>Vertebrata</taxon>
        <taxon>Euteleostomi</taxon>
        <taxon>Actinopterygii</taxon>
        <taxon>Neopterygii</taxon>
        <taxon>Teleostei</taxon>
        <taxon>Neoteleostei</taxon>
        <taxon>Acanthomorphata</taxon>
        <taxon>Eupercaria</taxon>
        <taxon>Tetraodontiformes</taxon>
        <taxon>Tetradontoidea</taxon>
        <taxon>Tetraodontidae</taxon>
        <taxon>Tetraodon</taxon>
    </lineage>
</organism>
<dbReference type="InterPro" id="IPR002110">
    <property type="entry name" value="Ankyrin_rpt"/>
</dbReference>
<dbReference type="InterPro" id="IPR036770">
    <property type="entry name" value="Ankyrin_rpt-contain_sf"/>
</dbReference>
<feature type="compositionally biased region" description="Gly residues" evidence="4">
    <location>
        <begin position="48"/>
        <end position="59"/>
    </location>
</feature>
<evidence type="ECO:0000256" key="3">
    <source>
        <dbReference type="PROSITE-ProRule" id="PRU00023"/>
    </source>
</evidence>
<reference evidence="5" key="1">
    <citation type="journal article" date="2004" name="Nature">
        <title>Genome duplication in the teleost fish Tetraodon nigroviridis reveals the early vertebrate proto-karyotype.</title>
        <authorList>
            <person name="Jaillon O."/>
            <person name="Aury J.-M."/>
            <person name="Brunet F."/>
            <person name="Petit J.-L."/>
            <person name="Stange-Thomann N."/>
            <person name="Mauceli E."/>
            <person name="Bouneau L."/>
            <person name="Fischer C."/>
            <person name="Ozouf-Costaz C."/>
            <person name="Bernot A."/>
            <person name="Nicaud S."/>
            <person name="Jaffe D."/>
            <person name="Fisher S."/>
            <person name="Lutfalla G."/>
            <person name="Dossat C."/>
            <person name="Segurens B."/>
            <person name="Dasilva C."/>
            <person name="Salanoubat M."/>
            <person name="Levy M."/>
            <person name="Boudet N."/>
            <person name="Castellano S."/>
            <person name="Anthouard V."/>
            <person name="Jubin C."/>
            <person name="Castelli V."/>
            <person name="Katinka M."/>
            <person name="Vacherie B."/>
            <person name="Biemont C."/>
            <person name="Skalli Z."/>
            <person name="Cattolico L."/>
            <person name="Poulain J."/>
            <person name="De Berardinis V."/>
            <person name="Cruaud C."/>
            <person name="Duprat S."/>
            <person name="Brottier P."/>
            <person name="Coutanceau J.-P."/>
            <person name="Gouzy J."/>
            <person name="Parra G."/>
            <person name="Lardier G."/>
            <person name="Chapple C."/>
            <person name="McKernan K.J."/>
            <person name="McEwan P."/>
            <person name="Bosak S."/>
            <person name="Kellis M."/>
            <person name="Volff J.-N."/>
            <person name="Guigo R."/>
            <person name="Zody M.C."/>
            <person name="Mesirov J."/>
            <person name="Lindblad-Toh K."/>
            <person name="Birren B."/>
            <person name="Nusbaum C."/>
            <person name="Kahn D."/>
            <person name="Robinson-Rechavi M."/>
            <person name="Laudet V."/>
            <person name="Schachter V."/>
            <person name="Quetier F."/>
            <person name="Saurin W."/>
            <person name="Scarpelli C."/>
            <person name="Wincker P."/>
            <person name="Lander E.S."/>
            <person name="Weissenbach J."/>
            <person name="Roest Crollius H."/>
        </authorList>
    </citation>
    <scope>NUCLEOTIDE SEQUENCE [LARGE SCALE GENOMIC DNA]</scope>
</reference>
<dbReference type="SUPFAM" id="SSF48403">
    <property type="entry name" value="Ankyrin repeat"/>
    <property type="match status" value="1"/>
</dbReference>
<dbReference type="OrthoDB" id="8929895at2759"/>
<evidence type="ECO:0000256" key="4">
    <source>
        <dbReference type="SAM" id="MobiDB-lite"/>
    </source>
</evidence>
<dbReference type="PANTHER" id="PTHR24171">
    <property type="entry name" value="ANKYRIN REPEAT DOMAIN-CONTAINING PROTEIN 39-RELATED"/>
    <property type="match status" value="1"/>
</dbReference>
<dbReference type="KEGG" id="tng:GSTEN00024769G001"/>
<feature type="repeat" description="ANK" evidence="3">
    <location>
        <begin position="261"/>
        <end position="293"/>
    </location>
</feature>
<reference evidence="5" key="2">
    <citation type="submission" date="2004-02" db="EMBL/GenBank/DDBJ databases">
        <authorList>
            <consortium name="Genoscope"/>
            <consortium name="Whitehead Institute Centre for Genome Research"/>
        </authorList>
    </citation>
    <scope>NUCLEOTIDE SEQUENCE</scope>
</reference>
<sequence length="449" mass="49006">LSRVKKLVDGVRWNAKDLAGRRSTPLHFAAGNPPLGWSQGLCGQSSRRGGGFWPEGRGGPPAVHGRQRARPGRRRPDPAPQRLLFGHSERLHELLRRLHADAGVPATREGKSKIKLLPDRDTRAESCRGTDPDPGAFSRGRRCWRAFLVEACWAEPRGEETAGSEGVCWCVCFQVVSLLLCQGADPNARDNWNYTPLHEAAIKGKIDVCIGGSVSSPDSGAGTPGSGAFRELFEACRNGDVSRVKKLVDGVSVNAKDLAGRRSTPLHFAAGFGRKDVVDHLLCTGANVHARDDGGLIPLHNACSFGHSERLHELLRRLHADAGVPATREGKSKIKLLPDRDTRAESCRGTDPDPGAFSRGRRCWRAFLVEACWAEPRGRKRLEVKVCVGVFLFRWCRRCCSCCSTEPSPASATPTAARPWTWPTPPPRPCSQVSVRAHARVCESVGVWV</sequence>
<name>Q4S371_TETNG</name>
<accession>Q4S371</accession>
<dbReference type="Pfam" id="PF13637">
    <property type="entry name" value="Ank_4"/>
    <property type="match status" value="1"/>
</dbReference>
<dbReference type="AlphaFoldDB" id="Q4S371"/>
<dbReference type="SMART" id="SM00248">
    <property type="entry name" value="ANK"/>
    <property type="match status" value="2"/>
</dbReference>
<dbReference type="EMBL" id="CAAE01014752">
    <property type="protein sequence ID" value="CAG04911.1"/>
    <property type="molecule type" value="Genomic_DNA"/>
</dbReference>
<evidence type="ECO:0000256" key="1">
    <source>
        <dbReference type="ARBA" id="ARBA00022737"/>
    </source>
</evidence>
<protein>
    <submittedName>
        <fullName evidence="5">(spotted green pufferfish) hypothetical protein</fullName>
    </submittedName>
</protein>
<dbReference type="Gene3D" id="1.25.40.20">
    <property type="entry name" value="Ankyrin repeat-containing domain"/>
    <property type="match status" value="2"/>
</dbReference>
<evidence type="ECO:0000313" key="5">
    <source>
        <dbReference type="EMBL" id="CAG04911.1"/>
    </source>
</evidence>
<dbReference type="PROSITE" id="PS50297">
    <property type="entry name" value="ANK_REP_REGION"/>
    <property type="match status" value="1"/>
</dbReference>
<feature type="non-terminal residue" evidence="5">
    <location>
        <position position="449"/>
    </location>
</feature>
<comment type="caution">
    <text evidence="5">The sequence shown here is derived from an EMBL/GenBank/DDBJ whole genome shotgun (WGS) entry which is preliminary data.</text>
</comment>
<feature type="region of interest" description="Disordered" evidence="4">
    <location>
        <begin position="46"/>
        <end position="81"/>
    </location>
</feature>
<dbReference type="PROSITE" id="PS50088">
    <property type="entry name" value="ANK_REPEAT"/>
    <property type="match status" value="1"/>
</dbReference>